<dbReference type="SUPFAM" id="SSF46689">
    <property type="entry name" value="Homeodomain-like"/>
    <property type="match status" value="1"/>
</dbReference>
<dbReference type="CDD" id="cd06124">
    <property type="entry name" value="cupin_NimR-like_N"/>
    <property type="match status" value="1"/>
</dbReference>
<keyword evidence="2" id="KW-0238">DNA-binding</keyword>
<evidence type="ECO:0000313" key="6">
    <source>
        <dbReference type="Proteomes" id="UP000815846"/>
    </source>
</evidence>
<name>A0ABY3N048_9GAMM</name>
<dbReference type="InterPro" id="IPR009057">
    <property type="entry name" value="Homeodomain-like_sf"/>
</dbReference>
<dbReference type="SUPFAM" id="SSF51182">
    <property type="entry name" value="RmlC-like cupins"/>
    <property type="match status" value="1"/>
</dbReference>
<organism evidence="5 6">
    <name type="scientific">Colwellia echini</name>
    <dbReference type="NCBI Taxonomy" id="1982103"/>
    <lineage>
        <taxon>Bacteria</taxon>
        <taxon>Pseudomonadati</taxon>
        <taxon>Pseudomonadota</taxon>
        <taxon>Gammaproteobacteria</taxon>
        <taxon>Alteromonadales</taxon>
        <taxon>Colwelliaceae</taxon>
        <taxon>Colwellia</taxon>
    </lineage>
</organism>
<dbReference type="Pfam" id="PF12833">
    <property type="entry name" value="HTH_18"/>
    <property type="match status" value="1"/>
</dbReference>
<dbReference type="RefSeq" id="WP_101343879.1">
    <property type="nucleotide sequence ID" value="NZ_PJAI02000002.1"/>
</dbReference>
<accession>A0ABY3N048</accession>
<sequence length="270" mass="30712">MTTNSDLLTNINPVALGHVIDHERPILPYWKHIKNAMCSDSHSHPRGQFIFSSEGVTKVVTSAGVYLIPSSQAFWCPPNQKHQLFFLGEVNITNLFIDPFWAKKLPSEQQVLDVSPLVKELILKVIKIGTNYPSKGKERRLMEVVIDEISELIPSNLALPWSDHPKLQTIMQIILNAPSSNNTIEEWASLSHVSARTLSRLFNKELNMTFSKWRMQTRLFYALEKLHEGKSVTFIALELGYSTPSSFISAFKRSLGKSPLEYISIQKDLY</sequence>
<keyword evidence="3" id="KW-0804">Transcription</keyword>
<evidence type="ECO:0000313" key="5">
    <source>
        <dbReference type="EMBL" id="TYK66820.1"/>
    </source>
</evidence>
<dbReference type="InterPro" id="IPR018060">
    <property type="entry name" value="HTH_AraC"/>
</dbReference>
<evidence type="ECO:0000259" key="4">
    <source>
        <dbReference type="PROSITE" id="PS01124"/>
    </source>
</evidence>
<dbReference type="PROSITE" id="PS00041">
    <property type="entry name" value="HTH_ARAC_FAMILY_1"/>
    <property type="match status" value="1"/>
</dbReference>
<proteinExistence type="predicted"/>
<keyword evidence="6" id="KW-1185">Reference proteome</keyword>
<dbReference type="PANTHER" id="PTHR11019">
    <property type="entry name" value="HTH-TYPE TRANSCRIPTIONAL REGULATOR NIMR"/>
    <property type="match status" value="1"/>
</dbReference>
<dbReference type="InterPro" id="IPR018062">
    <property type="entry name" value="HTH_AraC-typ_CS"/>
</dbReference>
<reference evidence="5 6" key="1">
    <citation type="submission" date="2019-08" db="EMBL/GenBank/DDBJ databases">
        <title>Microbe sample from Colwellia echini.</title>
        <authorList>
            <person name="Christiansen L."/>
            <person name="Pathiraja D."/>
            <person name="Schultz-Johansen M."/>
            <person name="Choi I.-G."/>
            <person name="Stougaard P."/>
        </authorList>
    </citation>
    <scope>NUCLEOTIDE SEQUENCE [LARGE SCALE GENOMIC DNA]</scope>
    <source>
        <strain evidence="5 6">A3</strain>
    </source>
</reference>
<dbReference type="SMART" id="SM00342">
    <property type="entry name" value="HTH_ARAC"/>
    <property type="match status" value="1"/>
</dbReference>
<evidence type="ECO:0000256" key="1">
    <source>
        <dbReference type="ARBA" id="ARBA00023015"/>
    </source>
</evidence>
<dbReference type="EMBL" id="PJAI02000002">
    <property type="protein sequence ID" value="TYK66820.1"/>
    <property type="molecule type" value="Genomic_DNA"/>
</dbReference>
<dbReference type="Proteomes" id="UP000815846">
    <property type="component" value="Unassembled WGS sequence"/>
</dbReference>
<feature type="domain" description="HTH araC/xylS-type" evidence="4">
    <location>
        <begin position="168"/>
        <end position="265"/>
    </location>
</feature>
<gene>
    <name evidence="5" type="ORF">CWS31_003290</name>
</gene>
<dbReference type="PROSITE" id="PS01124">
    <property type="entry name" value="HTH_ARAC_FAMILY_2"/>
    <property type="match status" value="1"/>
</dbReference>
<evidence type="ECO:0000256" key="3">
    <source>
        <dbReference type="ARBA" id="ARBA00023163"/>
    </source>
</evidence>
<dbReference type="InterPro" id="IPR011051">
    <property type="entry name" value="RmlC_Cupin_sf"/>
</dbReference>
<comment type="caution">
    <text evidence="5">The sequence shown here is derived from an EMBL/GenBank/DDBJ whole genome shotgun (WGS) entry which is preliminary data.</text>
</comment>
<dbReference type="PANTHER" id="PTHR11019:SF199">
    <property type="entry name" value="HTH-TYPE TRANSCRIPTIONAL REGULATOR NIMR"/>
    <property type="match status" value="1"/>
</dbReference>
<protein>
    <submittedName>
        <fullName evidence="5">Helix-turn-helix transcriptional regulator</fullName>
    </submittedName>
</protein>
<dbReference type="Gene3D" id="1.10.10.60">
    <property type="entry name" value="Homeodomain-like"/>
    <property type="match status" value="1"/>
</dbReference>
<evidence type="ECO:0000256" key="2">
    <source>
        <dbReference type="ARBA" id="ARBA00023125"/>
    </source>
</evidence>
<keyword evidence="1" id="KW-0805">Transcription regulation</keyword>